<keyword evidence="1" id="KW-0732">Signal</keyword>
<organism evidence="2 3">
    <name type="scientific">Fusarium vanettenii (strain ATCC MYA-4622 / CBS 123669 / FGSC 9596 / NRRL 45880 / 77-13-4)</name>
    <name type="common">Fusarium solani subsp. pisi</name>
    <dbReference type="NCBI Taxonomy" id="660122"/>
    <lineage>
        <taxon>Eukaryota</taxon>
        <taxon>Fungi</taxon>
        <taxon>Dikarya</taxon>
        <taxon>Ascomycota</taxon>
        <taxon>Pezizomycotina</taxon>
        <taxon>Sordariomycetes</taxon>
        <taxon>Hypocreomycetidae</taxon>
        <taxon>Hypocreales</taxon>
        <taxon>Nectriaceae</taxon>
        <taxon>Fusarium</taxon>
        <taxon>Fusarium solani species complex</taxon>
        <taxon>Fusarium vanettenii</taxon>
    </lineage>
</organism>
<dbReference type="VEuPathDB" id="FungiDB:NECHADRAFT_76041"/>
<dbReference type="eggNOG" id="ENOG502SQ3H">
    <property type="taxonomic scope" value="Eukaryota"/>
</dbReference>
<dbReference type="STRING" id="660122.C7Z6B2"/>
<gene>
    <name evidence="2" type="ORF">NECHADRAFT_76041</name>
</gene>
<reference evidence="2 3" key="1">
    <citation type="journal article" date="2009" name="PLoS Genet.">
        <title>The genome of Nectria haematococca: contribution of supernumerary chromosomes to gene expansion.</title>
        <authorList>
            <person name="Coleman J.J."/>
            <person name="Rounsley S.D."/>
            <person name="Rodriguez-Carres M."/>
            <person name="Kuo A."/>
            <person name="Wasmann C.C."/>
            <person name="Grimwood J."/>
            <person name="Schmutz J."/>
            <person name="Taga M."/>
            <person name="White G.J."/>
            <person name="Zhou S."/>
            <person name="Schwartz D.C."/>
            <person name="Freitag M."/>
            <person name="Ma L.J."/>
            <person name="Danchin E.G."/>
            <person name="Henrissat B."/>
            <person name="Coutinho P.M."/>
            <person name="Nelson D.R."/>
            <person name="Straney D."/>
            <person name="Napoli C.A."/>
            <person name="Barker B.M."/>
            <person name="Gribskov M."/>
            <person name="Rep M."/>
            <person name="Kroken S."/>
            <person name="Molnar I."/>
            <person name="Rensing C."/>
            <person name="Kennell J.C."/>
            <person name="Zamora J."/>
            <person name="Farman M.L."/>
            <person name="Selker E.U."/>
            <person name="Salamov A."/>
            <person name="Shapiro H."/>
            <person name="Pangilinan J."/>
            <person name="Lindquist E."/>
            <person name="Lamers C."/>
            <person name="Grigoriev I.V."/>
            <person name="Geiser D.M."/>
            <person name="Covert S.F."/>
            <person name="Temporini E."/>
            <person name="Vanetten H.D."/>
        </authorList>
    </citation>
    <scope>NUCLEOTIDE SEQUENCE [LARGE SCALE GENOMIC DNA]</scope>
    <source>
        <strain evidence="3">ATCC MYA-4622 / CBS 123669 / FGSC 9596 / NRRL 45880 / 77-13-4</strain>
    </source>
</reference>
<name>C7Z6B2_FUSV7</name>
<evidence type="ECO:0000313" key="2">
    <source>
        <dbReference type="EMBL" id="EEU40665.1"/>
    </source>
</evidence>
<accession>C7Z6B2</accession>
<dbReference type="Proteomes" id="UP000005206">
    <property type="component" value="Chromosome 2"/>
</dbReference>
<dbReference type="HOGENOM" id="CLU_036417_0_0_1"/>
<dbReference type="EMBL" id="GG698910">
    <property type="protein sequence ID" value="EEU40665.1"/>
    <property type="molecule type" value="Genomic_DNA"/>
</dbReference>
<evidence type="ECO:0000313" key="3">
    <source>
        <dbReference type="Proteomes" id="UP000005206"/>
    </source>
</evidence>
<feature type="signal peptide" evidence="1">
    <location>
        <begin position="1"/>
        <end position="21"/>
    </location>
</feature>
<protein>
    <recommendedName>
        <fullName evidence="4">Heterokaryon incompatibility domain-containing protein</fullName>
    </recommendedName>
</protein>
<dbReference type="RefSeq" id="XP_003046378.1">
    <property type="nucleotide sequence ID" value="XM_003046332.1"/>
</dbReference>
<dbReference type="InParanoid" id="C7Z6B2"/>
<evidence type="ECO:0000256" key="1">
    <source>
        <dbReference type="SAM" id="SignalP"/>
    </source>
</evidence>
<dbReference type="OMA" id="ATSHESC"/>
<dbReference type="GeneID" id="9668571"/>
<proteinExistence type="predicted"/>
<keyword evidence="3" id="KW-1185">Reference proteome</keyword>
<sequence length="426" mass="48271">MSVLSILVFITQGAFIRRSYSKKPPDCETLLELISRVLAEQEECPEKLSAALERGIRLVWEDAYDLVNPFGDRRGGAFSSVWTFDLDKDAIFLEKENQIRVAPLQIGRQRPLTLDDFKLLDLPQPPLEQPTLPGPYWEPKFDQRPREKSFLGRVIRDFAYTWRHVLRRQMNATTFMKLAYATLWISSMDFTIRERTGFEHITEGGAYVWLVDLPNWETPKATLFKAGSTWFVLAQDIQDGLEMVRRHAQGHSLLIDPAANVVTYAILSLRQLTLCKAERNEIVWTKSEALFGEAPASDDAIDVMLWATNTSGDTESKPTRLNLLPTEIQDGILYHATASLVASAKLGCELGLGSPFSWADRGAKIRVEERKRHRFESSPVESQIFFDGAMSGLSYKRDPRHQIIRPGQHPLPVGLREQFVPGAGTL</sequence>
<dbReference type="OrthoDB" id="4934446at2759"/>
<evidence type="ECO:0008006" key="4">
    <source>
        <dbReference type="Google" id="ProtNLM"/>
    </source>
</evidence>
<dbReference type="AlphaFoldDB" id="C7Z6B2"/>
<feature type="chain" id="PRO_5002986827" description="Heterokaryon incompatibility domain-containing protein" evidence="1">
    <location>
        <begin position="22"/>
        <end position="426"/>
    </location>
</feature>
<dbReference type="KEGG" id="nhe:NECHADRAFT_76041"/>